<dbReference type="AlphaFoldDB" id="A0A2G8TIG3"/>
<dbReference type="EMBL" id="PDOC01000003">
    <property type="protein sequence ID" value="PIL45822.1"/>
    <property type="molecule type" value="Genomic_DNA"/>
</dbReference>
<proteinExistence type="inferred from homology"/>
<keyword evidence="5" id="KW-0315">Glutamine amidotransferase</keyword>
<dbReference type="InterPro" id="IPR029062">
    <property type="entry name" value="Class_I_gatase-like"/>
</dbReference>
<keyword evidence="3" id="KW-0812">Transmembrane</keyword>
<dbReference type="GO" id="GO:0016740">
    <property type="term" value="F:transferase activity"/>
    <property type="evidence" value="ECO:0007669"/>
    <property type="project" value="UniProtKB-KW"/>
</dbReference>
<sequence length="260" mass="27288">MSALKKLAGKRIAVLAADGFEKEELAAPVEALKAAGADVVIVALHPGRIRGMSVHQPAELVAVDKTVGKARAEDYDGLVIPGGYISPDLLRQSAPARDFICAVNALGTPIVIMSQAALVMVSAGLARDRTLTSWPGVRDDMVNAGATWLNEEVVRDANWLSSRGPQDVAAVLREMVPLFAGEPEVTRTRRPPQSDPQPEEPSEVPGQPLRWLATPSVGTMLGLALLGVGVVAASRGRRGKPDAAVPATALALPVPEPKNT</sequence>
<dbReference type="Pfam" id="PF01965">
    <property type="entry name" value="DJ-1_PfpI"/>
    <property type="match status" value="1"/>
</dbReference>
<feature type="transmembrane region" description="Helical" evidence="3">
    <location>
        <begin position="99"/>
        <end position="125"/>
    </location>
</feature>
<evidence type="ECO:0000256" key="3">
    <source>
        <dbReference type="SAM" id="Phobius"/>
    </source>
</evidence>
<comment type="caution">
    <text evidence="5">The sequence shown here is derived from an EMBL/GenBank/DDBJ whole genome shotgun (WGS) entry which is preliminary data.</text>
</comment>
<evidence type="ECO:0000256" key="2">
    <source>
        <dbReference type="SAM" id="MobiDB-lite"/>
    </source>
</evidence>
<organism evidence="5 6">
    <name type="scientific">Massilia eurypsychrophila</name>
    <dbReference type="NCBI Taxonomy" id="1485217"/>
    <lineage>
        <taxon>Bacteria</taxon>
        <taxon>Pseudomonadati</taxon>
        <taxon>Pseudomonadota</taxon>
        <taxon>Betaproteobacteria</taxon>
        <taxon>Burkholderiales</taxon>
        <taxon>Oxalobacteraceae</taxon>
        <taxon>Telluria group</taxon>
        <taxon>Massilia</taxon>
    </lineage>
</organism>
<dbReference type="Proteomes" id="UP000230390">
    <property type="component" value="Unassembled WGS sequence"/>
</dbReference>
<feature type="region of interest" description="Disordered" evidence="2">
    <location>
        <begin position="182"/>
        <end position="210"/>
    </location>
</feature>
<dbReference type="PANTHER" id="PTHR42733:SF12">
    <property type="entry name" value="PROTEINASE"/>
    <property type="match status" value="1"/>
</dbReference>
<accession>A0A2G8TIG3</accession>
<feature type="transmembrane region" description="Helical" evidence="3">
    <location>
        <begin position="211"/>
        <end position="233"/>
    </location>
</feature>
<dbReference type="InterPro" id="IPR002818">
    <property type="entry name" value="DJ-1/PfpI"/>
</dbReference>
<evidence type="ECO:0000256" key="1">
    <source>
        <dbReference type="ARBA" id="ARBA00008542"/>
    </source>
</evidence>
<dbReference type="OrthoDB" id="9792284at2"/>
<comment type="similarity">
    <text evidence="1">Belongs to the peptidase C56 family.</text>
</comment>
<dbReference type="SUPFAM" id="SSF52317">
    <property type="entry name" value="Class I glutamine amidotransferase-like"/>
    <property type="match status" value="1"/>
</dbReference>
<evidence type="ECO:0000259" key="4">
    <source>
        <dbReference type="Pfam" id="PF01965"/>
    </source>
</evidence>
<name>A0A2G8TIG3_9BURK</name>
<dbReference type="Gene3D" id="3.40.50.880">
    <property type="match status" value="1"/>
</dbReference>
<protein>
    <submittedName>
        <fullName evidence="5">Glutamine amidotransferase</fullName>
    </submittedName>
</protein>
<evidence type="ECO:0000313" key="5">
    <source>
        <dbReference type="EMBL" id="PIL45822.1"/>
    </source>
</evidence>
<dbReference type="PROSITE" id="PS51276">
    <property type="entry name" value="PEPTIDASE_C56_PFPI"/>
    <property type="match status" value="1"/>
</dbReference>
<dbReference type="PANTHER" id="PTHR42733">
    <property type="entry name" value="DJ-1 PROTEIN"/>
    <property type="match status" value="1"/>
</dbReference>
<keyword evidence="6" id="KW-1185">Reference proteome</keyword>
<feature type="domain" description="DJ-1/PfpI" evidence="4">
    <location>
        <begin position="10"/>
        <end position="176"/>
    </location>
</feature>
<keyword evidence="5" id="KW-0808">Transferase</keyword>
<dbReference type="RefSeq" id="WP_099787733.1">
    <property type="nucleotide sequence ID" value="NZ_JBHLYV010000029.1"/>
</dbReference>
<gene>
    <name evidence="5" type="ORF">CR105_07105</name>
</gene>
<reference evidence="5 6" key="1">
    <citation type="submission" date="2017-10" db="EMBL/GenBank/DDBJ databases">
        <title>Massilia psychrophilum sp. nov., a novel purple-pigmented bacterium isolated from Tianshan glacier, Xinjiang Municipality, China.</title>
        <authorList>
            <person name="Wang H."/>
        </authorList>
    </citation>
    <scope>NUCLEOTIDE SEQUENCE [LARGE SCALE GENOMIC DNA]</scope>
    <source>
        <strain evidence="5 6">JCM 30074</strain>
    </source>
</reference>
<keyword evidence="3" id="KW-1133">Transmembrane helix</keyword>
<dbReference type="InterPro" id="IPR006286">
    <property type="entry name" value="C56_PfpI-like"/>
</dbReference>
<keyword evidence="3" id="KW-0472">Membrane</keyword>
<evidence type="ECO:0000313" key="6">
    <source>
        <dbReference type="Proteomes" id="UP000230390"/>
    </source>
</evidence>